<keyword evidence="1" id="KW-0378">Hydrolase</keyword>
<dbReference type="Pfam" id="PF00149">
    <property type="entry name" value="Metallophos"/>
    <property type="match status" value="1"/>
</dbReference>
<dbReference type="SUPFAM" id="SSF56300">
    <property type="entry name" value="Metallo-dependent phosphatases"/>
    <property type="match status" value="1"/>
</dbReference>
<dbReference type="VEuPathDB" id="MicrosporidiaDB:H312_03238"/>
<dbReference type="GO" id="GO:0000723">
    <property type="term" value="P:telomere maintenance"/>
    <property type="evidence" value="ECO:0007669"/>
    <property type="project" value="TreeGrafter"/>
</dbReference>
<organism evidence="3 4">
    <name type="scientific">Anncaliia algerae PRA339</name>
    <dbReference type="NCBI Taxonomy" id="1288291"/>
    <lineage>
        <taxon>Eukaryota</taxon>
        <taxon>Fungi</taxon>
        <taxon>Fungi incertae sedis</taxon>
        <taxon>Microsporidia</taxon>
        <taxon>Tubulinosematoidea</taxon>
        <taxon>Tubulinosematidae</taxon>
        <taxon>Anncaliia</taxon>
    </lineage>
</organism>
<dbReference type="GO" id="GO:0097552">
    <property type="term" value="P:mitochondrial double-strand break repair via homologous recombination"/>
    <property type="evidence" value="ECO:0007669"/>
    <property type="project" value="TreeGrafter"/>
</dbReference>
<dbReference type="AlphaFoldDB" id="A0A059EX88"/>
<dbReference type="CDD" id="cd00840">
    <property type="entry name" value="MPP_Mre11_N"/>
    <property type="match status" value="1"/>
</dbReference>
<accession>A0A059EX88</accession>
<evidence type="ECO:0000259" key="2">
    <source>
        <dbReference type="SMART" id="SM01347"/>
    </source>
</evidence>
<dbReference type="InterPro" id="IPR007281">
    <property type="entry name" value="Mre11_DNA-bd"/>
</dbReference>
<dbReference type="InterPro" id="IPR041796">
    <property type="entry name" value="Mre11_N"/>
</dbReference>
<evidence type="ECO:0000313" key="4">
    <source>
        <dbReference type="Proteomes" id="UP000030655"/>
    </source>
</evidence>
<dbReference type="InterPro" id="IPR029052">
    <property type="entry name" value="Metallo-depent_PP-like"/>
</dbReference>
<proteinExistence type="predicted"/>
<dbReference type="HOGENOM" id="CLU_009535_3_4_1"/>
<dbReference type="Proteomes" id="UP000030655">
    <property type="component" value="Unassembled WGS sequence"/>
</dbReference>
<dbReference type="GO" id="GO:0030870">
    <property type="term" value="C:Mre11 complex"/>
    <property type="evidence" value="ECO:0007669"/>
    <property type="project" value="TreeGrafter"/>
</dbReference>
<reference evidence="3 4" key="2">
    <citation type="submission" date="2014-03" db="EMBL/GenBank/DDBJ databases">
        <title>The Genome Sequence of Anncaliia algerae insect isolate PRA339.</title>
        <authorList>
            <consortium name="The Broad Institute Genome Sequencing Platform"/>
            <consortium name="The Broad Institute Genome Sequencing Center for Infectious Disease"/>
            <person name="Cuomo C."/>
            <person name="Becnel J."/>
            <person name="Sanscrainte N."/>
            <person name="Walker B."/>
            <person name="Young S.K."/>
            <person name="Zeng Q."/>
            <person name="Gargeya S."/>
            <person name="Fitzgerald M."/>
            <person name="Haas B."/>
            <person name="Abouelleil A."/>
            <person name="Alvarado L."/>
            <person name="Arachchi H.M."/>
            <person name="Berlin A.M."/>
            <person name="Chapman S.B."/>
            <person name="Dewar J."/>
            <person name="Goldberg J."/>
            <person name="Griggs A."/>
            <person name="Gujja S."/>
            <person name="Hansen M."/>
            <person name="Howarth C."/>
            <person name="Imamovic A."/>
            <person name="Larimer J."/>
            <person name="McCowan C."/>
            <person name="Murphy C."/>
            <person name="Neiman D."/>
            <person name="Pearson M."/>
            <person name="Priest M."/>
            <person name="Roberts A."/>
            <person name="Saif S."/>
            <person name="Shea T."/>
            <person name="Sisk P."/>
            <person name="Sykes S."/>
            <person name="Wortman J."/>
            <person name="Nusbaum C."/>
            <person name="Birren B."/>
        </authorList>
    </citation>
    <scope>NUCLEOTIDE SEQUENCE [LARGE SCALE GENOMIC DNA]</scope>
    <source>
        <strain evidence="3 4">PRA339</strain>
    </source>
</reference>
<gene>
    <name evidence="3" type="ORF">H312_03238</name>
</gene>
<dbReference type="STRING" id="1288291.A0A059EX88"/>
<dbReference type="GO" id="GO:0006303">
    <property type="term" value="P:double-strand break repair via nonhomologous end joining"/>
    <property type="evidence" value="ECO:0007669"/>
    <property type="project" value="TreeGrafter"/>
</dbReference>
<name>A0A059EX88_9MICR</name>
<evidence type="ECO:0000256" key="1">
    <source>
        <dbReference type="ARBA" id="ARBA00022801"/>
    </source>
</evidence>
<dbReference type="Pfam" id="PF04152">
    <property type="entry name" value="Mre11_DNA_bind"/>
    <property type="match status" value="1"/>
</dbReference>
<feature type="domain" description="Mre11 DNA-binding" evidence="2">
    <location>
        <begin position="261"/>
        <end position="455"/>
    </location>
</feature>
<dbReference type="EMBL" id="KK365288">
    <property type="protein sequence ID" value="KCZ79369.1"/>
    <property type="molecule type" value="Genomic_DNA"/>
</dbReference>
<reference evidence="4" key="1">
    <citation type="submission" date="2013-02" db="EMBL/GenBank/DDBJ databases">
        <authorList>
            <consortium name="The Broad Institute Genome Sequencing Platform"/>
            <person name="Cuomo C."/>
            <person name="Becnel J."/>
            <person name="Sanscrainte N."/>
            <person name="Walker B."/>
            <person name="Young S.K."/>
            <person name="Zeng Q."/>
            <person name="Gargeya S."/>
            <person name="Fitzgerald M."/>
            <person name="Haas B."/>
            <person name="Abouelleil A."/>
            <person name="Alvarado L."/>
            <person name="Arachchi H.M."/>
            <person name="Berlin A.M."/>
            <person name="Chapman S.B."/>
            <person name="Dewar J."/>
            <person name="Goldberg J."/>
            <person name="Griggs A."/>
            <person name="Gujja S."/>
            <person name="Hansen M."/>
            <person name="Howarth C."/>
            <person name="Imamovic A."/>
            <person name="Larimer J."/>
            <person name="McCowan C."/>
            <person name="Murphy C."/>
            <person name="Neiman D."/>
            <person name="Pearson M."/>
            <person name="Priest M."/>
            <person name="Roberts A."/>
            <person name="Saif S."/>
            <person name="Shea T."/>
            <person name="Sisk P."/>
            <person name="Sykes S."/>
            <person name="Wortman J."/>
            <person name="Nusbaum C."/>
            <person name="Birren B."/>
        </authorList>
    </citation>
    <scope>NUCLEOTIDE SEQUENCE [LARGE SCALE GENOMIC DNA]</scope>
    <source>
        <strain evidence="4">PRA339</strain>
    </source>
</reference>
<dbReference type="InterPro" id="IPR038487">
    <property type="entry name" value="Mre11_capping_dom"/>
</dbReference>
<dbReference type="PANTHER" id="PTHR10139">
    <property type="entry name" value="DOUBLE-STRAND BREAK REPAIR PROTEIN MRE11"/>
    <property type="match status" value="1"/>
</dbReference>
<sequence>MKILITSDNHLGFKERDPILSNDSFDTFEEILITANIRDVDIILQGGDLYHDNRPSRSCISKSIALFKKYCTGNKAMKFKCSGKLNYDDPNLNISIPVLSIHGNHDDPSGIFTTSPMHILESTNLVNYLGKIPSIEQIDLHPIIFEMDNQRIAIYALGHVKDRRLYKLFVDSKVNFIKPKENCFSILMVHQNRREYTPKDYLPYEFLPNWFDLVIYGHEHESVIVKYNSFVLLQSGSTVRTSLSEKEVFDKFIYLLDTKEGTLERIELKSTRKLFIGSLDNVEFEEEVVDKINNMLKYNKDNIKNKFYEEDTFKNIFNQKMFNIEDTLINTEEIMSEYQMNNNCNEIILINENNKRFKNSLIDRLNDLQNKILLPMVRLKVSLKNIYNINKVKIQLQYKDKVANYNEILLIKRIKNKIQNNEIIEEKVELSNILRGNLKFKALNEDEFITALNNFVEKNDKNAFTVFINQSVDKLVNKIVKKNYSDFNKILSEVKYEIMIEEKLSKGSI</sequence>
<dbReference type="GO" id="GO:0000014">
    <property type="term" value="F:single-stranded DNA endodeoxyribonuclease activity"/>
    <property type="evidence" value="ECO:0007669"/>
    <property type="project" value="TreeGrafter"/>
</dbReference>
<dbReference type="GO" id="GO:0035861">
    <property type="term" value="C:site of double-strand break"/>
    <property type="evidence" value="ECO:0007669"/>
    <property type="project" value="TreeGrafter"/>
</dbReference>
<dbReference type="SMART" id="SM01347">
    <property type="entry name" value="Mre11_DNA_bind"/>
    <property type="match status" value="1"/>
</dbReference>
<dbReference type="OrthoDB" id="30417at2759"/>
<dbReference type="InterPro" id="IPR004843">
    <property type="entry name" value="Calcineurin-like_PHP"/>
</dbReference>
<dbReference type="GO" id="GO:0007095">
    <property type="term" value="P:mitotic G2 DNA damage checkpoint signaling"/>
    <property type="evidence" value="ECO:0007669"/>
    <property type="project" value="TreeGrafter"/>
</dbReference>
<keyword evidence="4" id="KW-1185">Reference proteome</keyword>
<protein>
    <submittedName>
        <fullName evidence="3">DNA repair protein (Mre11)</fullName>
    </submittedName>
</protein>
<evidence type="ECO:0000313" key="3">
    <source>
        <dbReference type="EMBL" id="KCZ79369.1"/>
    </source>
</evidence>
<dbReference type="GO" id="GO:0030145">
    <property type="term" value="F:manganese ion binding"/>
    <property type="evidence" value="ECO:0007669"/>
    <property type="project" value="InterPro"/>
</dbReference>
<dbReference type="Gene3D" id="3.60.21.10">
    <property type="match status" value="1"/>
</dbReference>
<dbReference type="GO" id="GO:0000724">
    <property type="term" value="P:double-strand break repair via homologous recombination"/>
    <property type="evidence" value="ECO:0007669"/>
    <property type="project" value="TreeGrafter"/>
</dbReference>
<dbReference type="Gene3D" id="3.30.110.110">
    <property type="entry name" value="Mre11, capping domain"/>
    <property type="match status" value="1"/>
</dbReference>
<dbReference type="GO" id="GO:0042138">
    <property type="term" value="P:meiotic DNA double-strand break formation"/>
    <property type="evidence" value="ECO:0007669"/>
    <property type="project" value="TreeGrafter"/>
</dbReference>
<dbReference type="PANTHER" id="PTHR10139:SF1">
    <property type="entry name" value="DOUBLE-STRAND BREAK REPAIR PROTEIN MRE11"/>
    <property type="match status" value="1"/>
</dbReference>